<evidence type="ECO:0000313" key="2">
    <source>
        <dbReference type="EMBL" id="KAF6276085.1"/>
    </source>
</evidence>
<gene>
    <name evidence="2" type="ORF">mRhiFer1_009439</name>
</gene>
<dbReference type="AlphaFoldDB" id="A0A7J7RJD0"/>
<name>A0A7J7RJD0_RHIFE</name>
<accession>A0A7J7RJD0</accession>
<protein>
    <submittedName>
        <fullName evidence="2">Uncharacterized protein</fullName>
    </submittedName>
</protein>
<dbReference type="Proteomes" id="UP000585614">
    <property type="component" value="Unassembled WGS sequence"/>
</dbReference>
<sequence>MTDSRTGPAPRETGRAAEELPLETWRPSQEPALAGRSPGQVWIKDQNTRSGFMYPLIWIRAPAAARRTPWLSFLFQTFPLKHSLALLLHTYARRRDCIDSRPGKAVPEVKTEEEEWGGVTSCALPPRPHPAGQVQTPGLLSSLILVPNWREMPLPVPWARRSLFKIGDT</sequence>
<evidence type="ECO:0000313" key="3">
    <source>
        <dbReference type="Proteomes" id="UP000585614"/>
    </source>
</evidence>
<organism evidence="2 3">
    <name type="scientific">Rhinolophus ferrumequinum</name>
    <name type="common">Greater horseshoe bat</name>
    <dbReference type="NCBI Taxonomy" id="59479"/>
    <lineage>
        <taxon>Eukaryota</taxon>
        <taxon>Metazoa</taxon>
        <taxon>Chordata</taxon>
        <taxon>Craniata</taxon>
        <taxon>Vertebrata</taxon>
        <taxon>Euteleostomi</taxon>
        <taxon>Mammalia</taxon>
        <taxon>Eutheria</taxon>
        <taxon>Laurasiatheria</taxon>
        <taxon>Chiroptera</taxon>
        <taxon>Yinpterochiroptera</taxon>
        <taxon>Rhinolophoidea</taxon>
        <taxon>Rhinolophidae</taxon>
        <taxon>Rhinolophinae</taxon>
        <taxon>Rhinolophus</taxon>
    </lineage>
</organism>
<comment type="caution">
    <text evidence="2">The sequence shown here is derived from an EMBL/GenBank/DDBJ whole genome shotgun (WGS) entry which is preliminary data.</text>
</comment>
<evidence type="ECO:0000256" key="1">
    <source>
        <dbReference type="SAM" id="MobiDB-lite"/>
    </source>
</evidence>
<reference evidence="2 3" key="1">
    <citation type="journal article" date="2020" name="Nature">
        <title>Six reference-quality genomes reveal evolution of bat adaptations.</title>
        <authorList>
            <person name="Jebb D."/>
            <person name="Huang Z."/>
            <person name="Pippel M."/>
            <person name="Hughes G.M."/>
            <person name="Lavrichenko K."/>
            <person name="Devanna P."/>
            <person name="Winkler S."/>
            <person name="Jermiin L.S."/>
            <person name="Skirmuntt E.C."/>
            <person name="Katzourakis A."/>
            <person name="Burkitt-Gray L."/>
            <person name="Ray D.A."/>
            <person name="Sullivan K.A.M."/>
            <person name="Roscito J.G."/>
            <person name="Kirilenko B.M."/>
            <person name="Davalos L.M."/>
            <person name="Corthals A.P."/>
            <person name="Power M.L."/>
            <person name="Jones G."/>
            <person name="Ransome R.D."/>
            <person name="Dechmann D.K.N."/>
            <person name="Locatelli A.G."/>
            <person name="Puechmaille S.J."/>
            <person name="Fedrigo O."/>
            <person name="Jarvis E.D."/>
            <person name="Hiller M."/>
            <person name="Vernes S.C."/>
            <person name="Myers E.W."/>
            <person name="Teeling E.C."/>
        </authorList>
    </citation>
    <scope>NUCLEOTIDE SEQUENCE [LARGE SCALE GENOMIC DNA]</scope>
    <source>
        <strain evidence="2">MRhiFer1</strain>
        <tissue evidence="2">Lung</tissue>
    </source>
</reference>
<proteinExistence type="predicted"/>
<feature type="region of interest" description="Disordered" evidence="1">
    <location>
        <begin position="1"/>
        <end position="37"/>
    </location>
</feature>
<dbReference type="EMBL" id="JACAGC010000026">
    <property type="protein sequence ID" value="KAF6276085.1"/>
    <property type="molecule type" value="Genomic_DNA"/>
</dbReference>